<gene>
    <name evidence="1" type="ORF">GTS_57190</name>
</gene>
<dbReference type="InterPro" id="IPR049799">
    <property type="entry name" value="SitI3-like"/>
</dbReference>
<dbReference type="RefSeq" id="WP_137816979.1">
    <property type="nucleotide sequence ID" value="NZ_BJFL01000111.1"/>
</dbReference>
<dbReference type="Proteomes" id="UP000298860">
    <property type="component" value="Unassembled WGS sequence"/>
</dbReference>
<evidence type="ECO:0000313" key="1">
    <source>
        <dbReference type="EMBL" id="GDY34086.1"/>
    </source>
</evidence>
<accession>A0A4D4JI46</accession>
<organism evidence="1 2">
    <name type="scientific">Gandjariella thermophila</name>
    <dbReference type="NCBI Taxonomy" id="1931992"/>
    <lineage>
        <taxon>Bacteria</taxon>
        <taxon>Bacillati</taxon>
        <taxon>Actinomycetota</taxon>
        <taxon>Actinomycetes</taxon>
        <taxon>Pseudonocardiales</taxon>
        <taxon>Pseudonocardiaceae</taxon>
        <taxon>Gandjariella</taxon>
    </lineage>
</organism>
<dbReference type="OrthoDB" id="3827759at2"/>
<protein>
    <submittedName>
        <fullName evidence="1">Uncharacterized protein</fullName>
    </submittedName>
</protein>
<comment type="caution">
    <text evidence="1">The sequence shown here is derived from an EMBL/GenBank/DDBJ whole genome shotgun (WGS) entry which is preliminary data.</text>
</comment>
<evidence type="ECO:0000313" key="2">
    <source>
        <dbReference type="Proteomes" id="UP000298860"/>
    </source>
</evidence>
<name>A0A4D4JI46_9PSEU</name>
<dbReference type="EMBL" id="BJFL01000111">
    <property type="protein sequence ID" value="GDY34086.1"/>
    <property type="molecule type" value="Genomic_DNA"/>
</dbReference>
<proteinExistence type="predicted"/>
<dbReference type="NCBIfam" id="NF040657">
    <property type="entry name" value="immun_SitI3"/>
    <property type="match status" value="1"/>
</dbReference>
<dbReference type="AlphaFoldDB" id="A0A4D4JI46"/>
<reference evidence="2" key="1">
    <citation type="submission" date="2019-04" db="EMBL/GenBank/DDBJ databases">
        <title>Draft genome sequence of Pseudonocardiaceae bacterium SL3-2-4.</title>
        <authorList>
            <person name="Ningsih F."/>
            <person name="Yokota A."/>
            <person name="Sakai Y."/>
            <person name="Nanatani K."/>
            <person name="Yabe S."/>
            <person name="Oetari A."/>
            <person name="Sjamsuridzal W."/>
        </authorList>
    </citation>
    <scope>NUCLEOTIDE SEQUENCE [LARGE SCALE GENOMIC DNA]</scope>
    <source>
        <strain evidence="2">SL3-2-4</strain>
    </source>
</reference>
<keyword evidence="2" id="KW-1185">Reference proteome</keyword>
<sequence>MAIVYYLDMATPFTAEQVALELYDSAQTIGLFDESVTVEKILKEGAVTKLWTWIKVTGIQPQPWNVIITDLGFTPTVSVAFRRNNQEKTSQQEDDMVRIVDRLLVRVPGDLVLHWDFEEIWLLRRGGELTVSEDDDIWPPERLAVLTQPYHRATHTFS</sequence>